<dbReference type="GO" id="GO:0003677">
    <property type="term" value="F:DNA binding"/>
    <property type="evidence" value="ECO:0007669"/>
    <property type="project" value="UniProtKB-KW"/>
</dbReference>
<dbReference type="SUPFAM" id="SSF75625">
    <property type="entry name" value="YebC-like"/>
    <property type="match status" value="1"/>
</dbReference>
<dbReference type="NCBIfam" id="NF001030">
    <property type="entry name" value="PRK00110.1"/>
    <property type="match status" value="1"/>
</dbReference>
<comment type="caution">
    <text evidence="9">The sequence shown here is derived from an EMBL/GenBank/DDBJ whole genome shotgun (WGS) entry which is preliminary data.</text>
</comment>
<dbReference type="NCBIfam" id="NF009044">
    <property type="entry name" value="PRK12378.1"/>
    <property type="match status" value="1"/>
</dbReference>
<evidence type="ECO:0000259" key="7">
    <source>
        <dbReference type="Pfam" id="PF01709"/>
    </source>
</evidence>
<keyword evidence="3 6" id="KW-0805">Transcription regulation</keyword>
<keyword evidence="5 6" id="KW-0804">Transcription</keyword>
<evidence type="ECO:0000259" key="8">
    <source>
        <dbReference type="Pfam" id="PF20772"/>
    </source>
</evidence>
<dbReference type="InterPro" id="IPR048300">
    <property type="entry name" value="TACO1_YebC-like_2nd/3rd_dom"/>
</dbReference>
<evidence type="ECO:0000313" key="9">
    <source>
        <dbReference type="EMBL" id="MBM7644704.1"/>
    </source>
</evidence>
<dbReference type="Gene3D" id="1.10.10.200">
    <property type="match status" value="1"/>
</dbReference>
<comment type="similarity">
    <text evidence="1 6">Belongs to the TACO1 family.</text>
</comment>
<evidence type="ECO:0000256" key="6">
    <source>
        <dbReference type="HAMAP-Rule" id="MF_00693"/>
    </source>
</evidence>
<dbReference type="NCBIfam" id="TIGR01033">
    <property type="entry name" value="YebC/PmpR family DNA-binding transcriptional regulator"/>
    <property type="match status" value="1"/>
</dbReference>
<dbReference type="PANTHER" id="PTHR12532:SF6">
    <property type="entry name" value="TRANSCRIPTIONAL REGULATORY PROTEIN YEBC-RELATED"/>
    <property type="match status" value="1"/>
</dbReference>
<evidence type="ECO:0000256" key="2">
    <source>
        <dbReference type="ARBA" id="ARBA00022490"/>
    </source>
</evidence>
<dbReference type="InterPro" id="IPR026564">
    <property type="entry name" value="Transcrip_reg_TACO1-like_dom3"/>
</dbReference>
<gene>
    <name evidence="9" type="ORF">JOD45_000911</name>
</gene>
<comment type="subcellular location">
    <subcellularLocation>
        <location evidence="6">Cytoplasm</location>
    </subcellularLocation>
</comment>
<dbReference type="Proteomes" id="UP000808914">
    <property type="component" value="Unassembled WGS sequence"/>
</dbReference>
<accession>A0ABS2PZ33</accession>
<dbReference type="RefSeq" id="WP_205002663.1">
    <property type="nucleotide sequence ID" value="NZ_JAFBER010000004.1"/>
</dbReference>
<dbReference type="Pfam" id="PF20772">
    <property type="entry name" value="TACO1_YebC_N"/>
    <property type="match status" value="1"/>
</dbReference>
<dbReference type="PANTHER" id="PTHR12532">
    <property type="entry name" value="TRANSLATIONAL ACTIVATOR OF CYTOCHROME C OXIDASE 1"/>
    <property type="match status" value="1"/>
</dbReference>
<dbReference type="InterPro" id="IPR002876">
    <property type="entry name" value="Transcrip_reg_TACO1-like"/>
</dbReference>
<feature type="domain" description="TACO1/YebC-like second and third" evidence="7">
    <location>
        <begin position="82"/>
        <end position="238"/>
    </location>
</feature>
<evidence type="ECO:0000256" key="4">
    <source>
        <dbReference type="ARBA" id="ARBA00023125"/>
    </source>
</evidence>
<proteinExistence type="inferred from homology"/>
<dbReference type="InterPro" id="IPR017856">
    <property type="entry name" value="Integrase-like_N"/>
</dbReference>
<evidence type="ECO:0000313" key="10">
    <source>
        <dbReference type="Proteomes" id="UP000808914"/>
    </source>
</evidence>
<dbReference type="InterPro" id="IPR029072">
    <property type="entry name" value="YebC-like"/>
</dbReference>
<evidence type="ECO:0000256" key="1">
    <source>
        <dbReference type="ARBA" id="ARBA00008724"/>
    </source>
</evidence>
<dbReference type="Gene3D" id="3.30.70.980">
    <property type="match status" value="2"/>
</dbReference>
<organism evidence="9 10">
    <name type="scientific">Scopulibacillus daqui</name>
    <dbReference type="NCBI Taxonomy" id="1469162"/>
    <lineage>
        <taxon>Bacteria</taxon>
        <taxon>Bacillati</taxon>
        <taxon>Bacillota</taxon>
        <taxon>Bacilli</taxon>
        <taxon>Bacillales</taxon>
        <taxon>Sporolactobacillaceae</taxon>
        <taxon>Scopulibacillus</taxon>
    </lineage>
</organism>
<keyword evidence="10" id="KW-1185">Reference proteome</keyword>
<protein>
    <recommendedName>
        <fullName evidence="6">Probable transcriptional regulatory protein JOD45_000911</fullName>
    </recommendedName>
</protein>
<name>A0ABS2PZ33_9BACL</name>
<keyword evidence="4 6" id="KW-0238">DNA-binding</keyword>
<dbReference type="InterPro" id="IPR049083">
    <property type="entry name" value="TACO1_YebC_N"/>
</dbReference>
<dbReference type="EMBL" id="JAFBER010000004">
    <property type="protein sequence ID" value="MBM7644704.1"/>
    <property type="molecule type" value="Genomic_DNA"/>
</dbReference>
<reference evidence="9 10" key="1">
    <citation type="submission" date="2021-01" db="EMBL/GenBank/DDBJ databases">
        <title>Genomic Encyclopedia of Type Strains, Phase IV (KMG-IV): sequencing the most valuable type-strain genomes for metagenomic binning, comparative biology and taxonomic classification.</title>
        <authorList>
            <person name="Goeker M."/>
        </authorList>
    </citation>
    <scope>NUCLEOTIDE SEQUENCE [LARGE SCALE GENOMIC DNA]</scope>
    <source>
        <strain evidence="9 10">DSM 28236</strain>
    </source>
</reference>
<sequence>MAGHSKWKNIQHRKNAQDAKRGKLFMKLAKDIFTAAKTGGGDPDTNNALRTAIEKAKAANMPNDNITRAINKATGNINGATYEEITYEGYGPGGTAVMVEVLTDNKNRSASEVRHAFSKHGGNLGESGCVAYMFDKKGVITVEAADNVDEEALMLDAIEAGAEEMENEDGVFIILTQPEDFTQVRETLESQGYRIEDAEVTMIPKTTTTLSEADKEKMMKLIDALEENDDVQDIYHNLNED</sequence>
<dbReference type="Pfam" id="PF01709">
    <property type="entry name" value="Transcrip_reg"/>
    <property type="match status" value="1"/>
</dbReference>
<feature type="domain" description="TACO1/YebC-like N-terminal" evidence="8">
    <location>
        <begin position="5"/>
        <end position="76"/>
    </location>
</feature>
<keyword evidence="2 6" id="KW-0963">Cytoplasm</keyword>
<evidence type="ECO:0000256" key="3">
    <source>
        <dbReference type="ARBA" id="ARBA00023015"/>
    </source>
</evidence>
<dbReference type="HAMAP" id="MF_00693">
    <property type="entry name" value="Transcrip_reg_TACO1"/>
    <property type="match status" value="1"/>
</dbReference>
<evidence type="ECO:0000256" key="5">
    <source>
        <dbReference type="ARBA" id="ARBA00023163"/>
    </source>
</evidence>